<dbReference type="EMBL" id="JAVRHR010000001">
    <property type="protein sequence ID" value="MDT0606838.1"/>
    <property type="molecule type" value="Genomic_DNA"/>
</dbReference>
<keyword evidence="1" id="KW-0812">Transmembrane</keyword>
<name>A0ABU3ACK4_9FLAO</name>
<proteinExistence type="predicted"/>
<gene>
    <name evidence="2" type="ORF">RM706_07345</name>
</gene>
<keyword evidence="1" id="KW-1133">Transmembrane helix</keyword>
<evidence type="ECO:0000256" key="1">
    <source>
        <dbReference type="SAM" id="Phobius"/>
    </source>
</evidence>
<accession>A0ABU3ACK4</accession>
<dbReference type="Proteomes" id="UP001255246">
    <property type="component" value="Unassembled WGS sequence"/>
</dbReference>
<comment type="caution">
    <text evidence="2">The sequence shown here is derived from an EMBL/GenBank/DDBJ whole genome shotgun (WGS) entry which is preliminary data.</text>
</comment>
<reference evidence="2 3" key="1">
    <citation type="submission" date="2023-09" db="EMBL/GenBank/DDBJ databases">
        <authorList>
            <person name="Rey-Velasco X."/>
        </authorList>
    </citation>
    <scope>NUCLEOTIDE SEQUENCE [LARGE SCALE GENOMIC DNA]</scope>
    <source>
        <strain evidence="2 3">F388</strain>
    </source>
</reference>
<evidence type="ECO:0000313" key="2">
    <source>
        <dbReference type="EMBL" id="MDT0606838.1"/>
    </source>
</evidence>
<keyword evidence="1" id="KW-0472">Membrane</keyword>
<evidence type="ECO:0000313" key="3">
    <source>
        <dbReference type="Proteomes" id="UP001255246"/>
    </source>
</evidence>
<feature type="transmembrane region" description="Helical" evidence="1">
    <location>
        <begin position="198"/>
        <end position="216"/>
    </location>
</feature>
<protein>
    <recommendedName>
        <fullName evidence="4">Class I SAM-dependent methyltransferase</fullName>
    </recommendedName>
</protein>
<feature type="transmembrane region" description="Helical" evidence="1">
    <location>
        <begin position="168"/>
        <end position="192"/>
    </location>
</feature>
<dbReference type="RefSeq" id="WP_311350381.1">
    <property type="nucleotide sequence ID" value="NZ_JAVRHR010000001.1"/>
</dbReference>
<organism evidence="2 3">
    <name type="scientific">Croceitalea rosinachiae</name>
    <dbReference type="NCBI Taxonomy" id="3075596"/>
    <lineage>
        <taxon>Bacteria</taxon>
        <taxon>Pseudomonadati</taxon>
        <taxon>Bacteroidota</taxon>
        <taxon>Flavobacteriia</taxon>
        <taxon>Flavobacteriales</taxon>
        <taxon>Flavobacteriaceae</taxon>
        <taxon>Croceitalea</taxon>
    </lineage>
</organism>
<keyword evidence="3" id="KW-1185">Reference proteome</keyword>
<evidence type="ECO:0008006" key="4">
    <source>
        <dbReference type="Google" id="ProtNLM"/>
    </source>
</evidence>
<sequence length="270" mass="30525">MKRIELFEFEDFDWLPSAVRTGATNLIIIFHQLMGTKEVIAQLLLDLQKQHHFNRIVDLGSGSGGPMPDVVQQLNKSTPEKPVSLLLSDLHPNPKIVAATNGQNNEHIKYHTKPINASEIGNAPEGLKTMIASFHHMNPSTAKKILRSAEENREPLFIYEVAKNNVPLLLWVLLLPLSLTILLIMSLVMTLFVRPLTFKQLLFTYIIPLIPIVYAWDGQASLMRTYTFNDIEHLLAENKNPNYQWTIADATKPNGKKLGYYISGMPTKSE</sequence>